<evidence type="ECO:0000313" key="1">
    <source>
        <dbReference type="EMBL" id="KKT51976.1"/>
    </source>
</evidence>
<dbReference type="EMBL" id="LCIH01000005">
    <property type="protein sequence ID" value="KKT51976.1"/>
    <property type="molecule type" value="Genomic_DNA"/>
</dbReference>
<protein>
    <submittedName>
        <fullName evidence="1">Uncharacterized protein</fullName>
    </submittedName>
</protein>
<reference evidence="1 2" key="1">
    <citation type="journal article" date="2015" name="Nature">
        <title>rRNA introns, odd ribosomes, and small enigmatic genomes across a large radiation of phyla.</title>
        <authorList>
            <person name="Brown C.T."/>
            <person name="Hug L.A."/>
            <person name="Thomas B.C."/>
            <person name="Sharon I."/>
            <person name="Castelle C.J."/>
            <person name="Singh A."/>
            <person name="Wilkins M.J."/>
            <person name="Williams K.H."/>
            <person name="Banfield J.F."/>
        </authorList>
    </citation>
    <scope>NUCLEOTIDE SEQUENCE [LARGE SCALE GENOMIC DNA]</scope>
</reference>
<gene>
    <name evidence="1" type="ORF">UW44_C0005G0018</name>
</gene>
<evidence type="ECO:0000313" key="2">
    <source>
        <dbReference type="Proteomes" id="UP000034006"/>
    </source>
</evidence>
<sequence>MTEKESFWEKERGTHLLKVSDKAARMVAERINLEILNLRLINLPLCTEKEAVYIEELIPRAKEGFALAMKADRISPSDLIDLYRLTIPETSTGIWRQVKLTDRQNTLPEYGHVVATLSLLLEMGRVTYFDFSSPPLEVDARLGKAESYWYSMSTSPEKIWTFMEELEVNIRAALYQKDPIGSSELLKVGHFFSAAKEIAEIFAQ</sequence>
<name>A0A0G1HXV6_9BACT</name>
<comment type="caution">
    <text evidence="1">The sequence shown here is derived from an EMBL/GenBank/DDBJ whole genome shotgun (WGS) entry which is preliminary data.</text>
</comment>
<proteinExistence type="predicted"/>
<organism evidence="1 2">
    <name type="scientific">Candidatus Collierbacteria bacterium GW2011_GWB2_44_22</name>
    <dbReference type="NCBI Taxonomy" id="1618387"/>
    <lineage>
        <taxon>Bacteria</taxon>
        <taxon>Candidatus Collieribacteriota</taxon>
    </lineage>
</organism>
<dbReference type="AlphaFoldDB" id="A0A0G1HXV6"/>
<accession>A0A0G1HXV6</accession>
<dbReference type="Proteomes" id="UP000034006">
    <property type="component" value="Unassembled WGS sequence"/>
</dbReference>